<sequence length="313" mass="35219">MSTQAIKPSREEADAIVEGIVNTFGRPFRAPVIGSPSDFGLAFEEVTFPSQDGVPLEGWFIPCEGSDKVVICNHPLWSSRTGMPAHLEPWKSIGGVAGNDFEFNFLKDYKILHDAGYNVLAYDLRNFGWSGAANGGVGSNGIFEARDVIGSLDYVRSREDLKGMDIALFSRCMGANATFFAIEKYPEYFQDVRCLVAPQPVSLRATMDASLKLLGIHDRLEEIEQRIFIITGFKLDQMTPLEAVKSNHVPTFLYQVHDDLLTTPSDVQAIFDGIATEEKQLHWIRNTTRRWDGYLYFQRDPSLMLAWFKKYLG</sequence>
<comment type="caution">
    <text evidence="1">The sequence shown here is derived from an EMBL/GenBank/DDBJ whole genome shotgun (WGS) entry which is preliminary data.</text>
</comment>
<dbReference type="RefSeq" id="WP_126929596.1">
    <property type="nucleotide sequence ID" value="NZ_RXLZ01000041.1"/>
</dbReference>
<dbReference type="InterPro" id="IPR029058">
    <property type="entry name" value="AB_hydrolase_fold"/>
</dbReference>
<name>A0A431UET9_STEMA</name>
<evidence type="ECO:0000313" key="1">
    <source>
        <dbReference type="EMBL" id="RTQ87832.1"/>
    </source>
</evidence>
<accession>A0A431UET9</accession>
<reference evidence="1 2" key="1">
    <citation type="submission" date="2018-12" db="EMBL/GenBank/DDBJ databases">
        <authorList>
            <person name="Kartti S."/>
            <person name="Manni A."/>
            <person name="Chemao El Fihri M.W."/>
            <person name="Laamarti M."/>
            <person name="Temsamani L."/>
            <person name="El Jamali J.E."/>
            <person name="Ouadghiri M."/>
            <person name="Ibrahimi A."/>
            <person name="Filati-Maltouf A."/>
        </authorList>
    </citation>
    <scope>NUCLEOTIDE SEQUENCE [LARGE SCALE GENOMIC DNA]</scope>
    <source>
        <strain evidence="1 2">MDMC339</strain>
    </source>
</reference>
<gene>
    <name evidence="1" type="ORF">EKL94_14400</name>
</gene>
<dbReference type="SUPFAM" id="SSF53474">
    <property type="entry name" value="alpha/beta-Hydrolases"/>
    <property type="match status" value="1"/>
</dbReference>
<evidence type="ECO:0000313" key="2">
    <source>
        <dbReference type="Proteomes" id="UP000271705"/>
    </source>
</evidence>
<dbReference type="EMBL" id="RXLZ01000041">
    <property type="protein sequence ID" value="RTQ87832.1"/>
    <property type="molecule type" value="Genomic_DNA"/>
</dbReference>
<organism evidence="1 2">
    <name type="scientific">Stenotrophomonas maltophilia</name>
    <name type="common">Pseudomonas maltophilia</name>
    <name type="synonym">Xanthomonas maltophilia</name>
    <dbReference type="NCBI Taxonomy" id="40324"/>
    <lineage>
        <taxon>Bacteria</taxon>
        <taxon>Pseudomonadati</taxon>
        <taxon>Pseudomonadota</taxon>
        <taxon>Gammaproteobacteria</taxon>
        <taxon>Lysobacterales</taxon>
        <taxon>Lysobacteraceae</taxon>
        <taxon>Stenotrophomonas</taxon>
        <taxon>Stenotrophomonas maltophilia group</taxon>
    </lineage>
</organism>
<proteinExistence type="predicted"/>
<dbReference type="Gene3D" id="3.40.50.1820">
    <property type="entry name" value="alpha/beta hydrolase"/>
    <property type="match status" value="1"/>
</dbReference>
<protein>
    <submittedName>
        <fullName evidence="1">Alpha/beta hydrolase</fullName>
    </submittedName>
</protein>
<dbReference type="Proteomes" id="UP000271705">
    <property type="component" value="Unassembled WGS sequence"/>
</dbReference>
<dbReference type="GO" id="GO:0016787">
    <property type="term" value="F:hydrolase activity"/>
    <property type="evidence" value="ECO:0007669"/>
    <property type="project" value="UniProtKB-KW"/>
</dbReference>
<dbReference type="AlphaFoldDB" id="A0A431UET9"/>
<keyword evidence="1" id="KW-0378">Hydrolase</keyword>